<keyword evidence="1" id="KW-1133">Transmembrane helix</keyword>
<comment type="caution">
    <text evidence="2">The sequence shown here is derived from an EMBL/GenBank/DDBJ whole genome shotgun (WGS) entry which is preliminary data.</text>
</comment>
<protein>
    <submittedName>
        <fullName evidence="2">Uncharacterized protein</fullName>
    </submittedName>
</protein>
<evidence type="ECO:0000313" key="3">
    <source>
        <dbReference type="Proteomes" id="UP000027936"/>
    </source>
</evidence>
<gene>
    <name evidence="2" type="ORF">M670_00080</name>
</gene>
<evidence type="ECO:0000256" key="1">
    <source>
        <dbReference type="SAM" id="Phobius"/>
    </source>
</evidence>
<feature type="transmembrane region" description="Helical" evidence="1">
    <location>
        <begin position="38"/>
        <end position="55"/>
    </location>
</feature>
<dbReference type="PATRIC" id="fig|1348973.3.peg.75"/>
<sequence length="63" mass="6943">MTVTYTIMMFATLIALLVCGYAVGMISAKFSKTNLLNFIPVLIAILMINIVFALVEMSRVGRI</sequence>
<dbReference type="AlphaFoldDB" id="A0A072P3K8"/>
<organism evidence="2 3">
    <name type="scientific">Schinkia azotoformans MEV2011</name>
    <dbReference type="NCBI Taxonomy" id="1348973"/>
    <lineage>
        <taxon>Bacteria</taxon>
        <taxon>Bacillati</taxon>
        <taxon>Bacillota</taxon>
        <taxon>Bacilli</taxon>
        <taxon>Bacillales</taxon>
        <taxon>Bacillaceae</taxon>
        <taxon>Calidifontibacillus/Schinkia group</taxon>
        <taxon>Schinkia</taxon>
    </lineage>
</organism>
<dbReference type="Proteomes" id="UP000027936">
    <property type="component" value="Unassembled WGS sequence"/>
</dbReference>
<evidence type="ECO:0000313" key="2">
    <source>
        <dbReference type="EMBL" id="KEF40065.1"/>
    </source>
</evidence>
<reference evidence="2 3" key="1">
    <citation type="submission" date="2014-04" db="EMBL/GenBank/DDBJ databases">
        <title>Draft genome sequence of Bacillus azotoformans MEV2011, a (co-) denitrifying strain unable to grow in the presence of oxygen.</title>
        <authorList>
            <person name="Nielsen M."/>
            <person name="Schreiber L."/>
            <person name="Finster K."/>
            <person name="Schramm A."/>
        </authorList>
    </citation>
    <scope>NUCLEOTIDE SEQUENCE [LARGE SCALE GENOMIC DNA]</scope>
    <source>
        <strain evidence="2 3">MEV2011</strain>
    </source>
</reference>
<keyword evidence="1" id="KW-0472">Membrane</keyword>
<keyword evidence="1" id="KW-0812">Transmembrane</keyword>
<dbReference type="EMBL" id="JJRY01000001">
    <property type="protein sequence ID" value="KEF40065.1"/>
    <property type="molecule type" value="Genomic_DNA"/>
</dbReference>
<accession>A0A072P3K8</accession>
<proteinExistence type="predicted"/>
<name>A0A072P3K8_SCHAZ</name>
<dbReference type="OrthoDB" id="2887543at2"/>